<evidence type="ECO:0000259" key="2">
    <source>
        <dbReference type="SMART" id="SM00849"/>
    </source>
</evidence>
<sequence>MSETHTPGAEGAGGPSRPQVTEIGPGVLQIDTLLGGWERVTAGYLLEGRAPVLVETGSQSSVPTLLAALEHLGVGPGELAGVAVTHIHLDHAGGVGDVARAFPGATVYVHEKGARHLVDPSRLIASASMVYGPLLDSLYGRLDPTPAERVKVLADGETVEVAPDRLLTTVDSPGHAKHHLALHDSRSGILFAGDAVGVRLPDAGVLRPATPPPDFDLDQALHSLRRFAERQPSGLALAHYGLLEDPQAVLEEAEATLRHWAEVAERAWREGRDIAEALEAAFAGDLSQAPDEQRRKLETLNGVHSNAAGLRRWLEQRQKAQGAQSPGQA</sequence>
<comment type="caution">
    <text evidence="3">The sequence shown here is derived from an EMBL/GenBank/DDBJ whole genome shotgun (WGS) entry which is preliminary data.</text>
</comment>
<evidence type="ECO:0000256" key="1">
    <source>
        <dbReference type="SAM" id="MobiDB-lite"/>
    </source>
</evidence>
<evidence type="ECO:0000313" key="3">
    <source>
        <dbReference type="EMBL" id="MFC0082917.1"/>
    </source>
</evidence>
<dbReference type="EMBL" id="JBHLYQ010000188">
    <property type="protein sequence ID" value="MFC0082917.1"/>
    <property type="molecule type" value="Genomic_DNA"/>
</dbReference>
<dbReference type="RefSeq" id="WP_248105009.1">
    <property type="nucleotide sequence ID" value="NZ_JAKHEX010000001.1"/>
</dbReference>
<gene>
    <name evidence="3" type="ORF">ACFFRE_12340</name>
</gene>
<dbReference type="PANTHER" id="PTHR42951">
    <property type="entry name" value="METALLO-BETA-LACTAMASE DOMAIN-CONTAINING"/>
    <property type="match status" value="1"/>
</dbReference>
<proteinExistence type="predicted"/>
<dbReference type="Gene3D" id="3.60.15.10">
    <property type="entry name" value="Ribonuclease Z/Hydroxyacylglutathione hydrolase-like"/>
    <property type="match status" value="1"/>
</dbReference>
<dbReference type="CDD" id="cd07726">
    <property type="entry name" value="ST1585-like_MBL-fold"/>
    <property type="match status" value="1"/>
</dbReference>
<dbReference type="InterPro" id="IPR036866">
    <property type="entry name" value="RibonucZ/Hydroxyglut_hydro"/>
</dbReference>
<dbReference type="InterPro" id="IPR001279">
    <property type="entry name" value="Metallo-B-lactamas"/>
</dbReference>
<dbReference type="PANTHER" id="PTHR42951:SF22">
    <property type="entry name" value="METALLO BETA-LACTAMASE SUPERFAMILY LIPOPROTEIN"/>
    <property type="match status" value="1"/>
</dbReference>
<feature type="region of interest" description="Disordered" evidence="1">
    <location>
        <begin position="1"/>
        <end position="22"/>
    </location>
</feature>
<dbReference type="SMART" id="SM00849">
    <property type="entry name" value="Lactamase_B"/>
    <property type="match status" value="1"/>
</dbReference>
<feature type="domain" description="Metallo-beta-lactamase" evidence="2">
    <location>
        <begin position="40"/>
        <end position="239"/>
    </location>
</feature>
<dbReference type="InterPro" id="IPR050855">
    <property type="entry name" value="NDM-1-like"/>
</dbReference>
<dbReference type="SUPFAM" id="SSF56281">
    <property type="entry name" value="Metallo-hydrolase/oxidoreductase"/>
    <property type="match status" value="1"/>
</dbReference>
<dbReference type="Pfam" id="PF00753">
    <property type="entry name" value="Lactamase_B"/>
    <property type="match status" value="1"/>
</dbReference>
<organism evidence="3 4">
    <name type="scientific">Aciditerrimonas ferrireducens</name>
    <dbReference type="NCBI Taxonomy" id="667306"/>
    <lineage>
        <taxon>Bacteria</taxon>
        <taxon>Bacillati</taxon>
        <taxon>Actinomycetota</taxon>
        <taxon>Acidimicrobiia</taxon>
        <taxon>Acidimicrobiales</taxon>
        <taxon>Acidimicrobiaceae</taxon>
        <taxon>Aciditerrimonas</taxon>
    </lineage>
</organism>
<keyword evidence="4" id="KW-1185">Reference proteome</keyword>
<accession>A0ABV6C9K2</accession>
<protein>
    <submittedName>
        <fullName evidence="3">MBL fold metallo-hydrolase</fullName>
    </submittedName>
</protein>
<evidence type="ECO:0000313" key="4">
    <source>
        <dbReference type="Proteomes" id="UP001589788"/>
    </source>
</evidence>
<reference evidence="3 4" key="1">
    <citation type="submission" date="2024-09" db="EMBL/GenBank/DDBJ databases">
        <authorList>
            <person name="Sun Q."/>
            <person name="Mori K."/>
        </authorList>
    </citation>
    <scope>NUCLEOTIDE SEQUENCE [LARGE SCALE GENOMIC DNA]</scope>
    <source>
        <strain evidence="3 4">JCM 15389</strain>
    </source>
</reference>
<dbReference type="InterPro" id="IPR037482">
    <property type="entry name" value="ST1585_MBL-fold"/>
</dbReference>
<dbReference type="Proteomes" id="UP001589788">
    <property type="component" value="Unassembled WGS sequence"/>
</dbReference>
<name>A0ABV6C9K2_9ACTN</name>